<evidence type="ECO:0000313" key="1">
    <source>
        <dbReference type="EMBL" id="SDA62361.1"/>
    </source>
</evidence>
<dbReference type="AlphaFoldDB" id="A0A1G5WW32"/>
<keyword evidence="2" id="KW-1185">Reference proteome</keyword>
<gene>
    <name evidence="1" type="ORF">SAMN03080617_01357</name>
</gene>
<proteinExistence type="predicted"/>
<evidence type="ECO:0000313" key="2">
    <source>
        <dbReference type="Proteomes" id="UP000198756"/>
    </source>
</evidence>
<protein>
    <submittedName>
        <fullName evidence="1">Uncharacterized protein</fullName>
    </submittedName>
</protein>
<dbReference type="STRING" id="279824.SAMN03080617_01357"/>
<accession>A0A1G5WW32</accession>
<sequence>MIVFRIQFGLTLNWNPNSLFRRFLNYRPITRNKLLGGLSLLNLCCQTCKDAYQV</sequence>
<dbReference type="Proteomes" id="UP000198756">
    <property type="component" value="Unassembled WGS sequence"/>
</dbReference>
<dbReference type="EMBL" id="FMXE01000008">
    <property type="protein sequence ID" value="SDA62361.1"/>
    <property type="molecule type" value="Genomic_DNA"/>
</dbReference>
<name>A0A1G5WW32_9BACT</name>
<reference evidence="2" key="1">
    <citation type="submission" date="2016-10" db="EMBL/GenBank/DDBJ databases">
        <authorList>
            <person name="Varghese N."/>
            <person name="Submissions S."/>
        </authorList>
    </citation>
    <scope>NUCLEOTIDE SEQUENCE [LARGE SCALE GENOMIC DNA]</scope>
    <source>
        <strain evidence="2">DSM 22703</strain>
    </source>
</reference>
<organism evidence="1 2">
    <name type="scientific">Algoriphagus alkaliphilus</name>
    <dbReference type="NCBI Taxonomy" id="279824"/>
    <lineage>
        <taxon>Bacteria</taxon>
        <taxon>Pseudomonadati</taxon>
        <taxon>Bacteroidota</taxon>
        <taxon>Cytophagia</taxon>
        <taxon>Cytophagales</taxon>
        <taxon>Cyclobacteriaceae</taxon>
        <taxon>Algoriphagus</taxon>
    </lineage>
</organism>